<feature type="compositionally biased region" description="Basic and acidic residues" evidence="1">
    <location>
        <begin position="222"/>
        <end position="244"/>
    </location>
</feature>
<dbReference type="AlphaFoldDB" id="A0A182IKR5"/>
<name>A0A182IKR5_ANOAO</name>
<organism evidence="2">
    <name type="scientific">Anopheles atroparvus</name>
    <name type="common">European mosquito</name>
    <dbReference type="NCBI Taxonomy" id="41427"/>
    <lineage>
        <taxon>Eukaryota</taxon>
        <taxon>Metazoa</taxon>
        <taxon>Ecdysozoa</taxon>
        <taxon>Arthropoda</taxon>
        <taxon>Hexapoda</taxon>
        <taxon>Insecta</taxon>
        <taxon>Pterygota</taxon>
        <taxon>Neoptera</taxon>
        <taxon>Endopterygota</taxon>
        <taxon>Diptera</taxon>
        <taxon>Nematocera</taxon>
        <taxon>Culicoidea</taxon>
        <taxon>Culicidae</taxon>
        <taxon>Anophelinae</taxon>
        <taxon>Anopheles</taxon>
    </lineage>
</organism>
<accession>A0A182IKR5</accession>
<evidence type="ECO:0000313" key="2">
    <source>
        <dbReference type="EnsemblMetazoa" id="AATE001004-PA.1"/>
    </source>
</evidence>
<evidence type="ECO:0000256" key="1">
    <source>
        <dbReference type="SAM" id="MobiDB-lite"/>
    </source>
</evidence>
<feature type="compositionally biased region" description="Basic residues" evidence="1">
    <location>
        <begin position="39"/>
        <end position="49"/>
    </location>
</feature>
<feature type="compositionally biased region" description="Low complexity" evidence="1">
    <location>
        <begin position="61"/>
        <end position="70"/>
    </location>
</feature>
<proteinExistence type="predicted"/>
<feature type="region of interest" description="Disordered" evidence="1">
    <location>
        <begin position="34"/>
        <end position="74"/>
    </location>
</feature>
<dbReference type="VEuPathDB" id="VectorBase:AATE001004"/>
<feature type="region of interest" description="Disordered" evidence="1">
    <location>
        <begin position="193"/>
        <end position="264"/>
    </location>
</feature>
<dbReference type="EnsemblMetazoa" id="AATE001004-RA">
    <property type="protein sequence ID" value="AATE001004-PA.1"/>
    <property type="gene ID" value="AATE001004"/>
</dbReference>
<reference evidence="2" key="1">
    <citation type="submission" date="2022-08" db="UniProtKB">
        <authorList>
            <consortium name="EnsemblMetazoa"/>
        </authorList>
    </citation>
    <scope>IDENTIFICATION</scope>
    <source>
        <strain evidence="2">EBRO</strain>
    </source>
</reference>
<protein>
    <submittedName>
        <fullName evidence="2">Uncharacterized protein</fullName>
    </submittedName>
</protein>
<sequence>MPKCPAPLVTQKKCGPPTAIDIQEVTQLLEPNFPEHDQHHHHRHHHRHGQNVPKSEAKCSQQQQQQQQQQSRNVYTWISAPRAIYNNKRLMRMSNERRGTKPSKIFTTCVKMPTLSAHQQQNQQQELLELESPAFAIVQSDHYRTGNIGKPNAIVRPLRHTGQHREVIEGQHIVNLHPDYKLLHELEEQLIRNNRGRDGNNNNSATGNGHDTRPNYGPEAATGEKTERAKPQQHEFSRELDAKLRQLQSDSSKRSSKNVGYANR</sequence>